<accession>A0ABW5RYA2</accession>
<evidence type="ECO:0000313" key="3">
    <source>
        <dbReference type="EMBL" id="MFD2692466.1"/>
    </source>
</evidence>
<dbReference type="Proteomes" id="UP001597399">
    <property type="component" value="Unassembled WGS sequence"/>
</dbReference>
<feature type="domain" description="Virulence-associated protein E-like" evidence="2">
    <location>
        <begin position="298"/>
        <end position="515"/>
    </location>
</feature>
<evidence type="ECO:0000313" key="4">
    <source>
        <dbReference type="Proteomes" id="UP001597399"/>
    </source>
</evidence>
<feature type="region of interest" description="Disordered" evidence="1">
    <location>
        <begin position="39"/>
        <end position="61"/>
    </location>
</feature>
<name>A0ABW5RYA2_9BACL</name>
<comment type="caution">
    <text evidence="3">The sequence shown here is derived from an EMBL/GenBank/DDBJ whole genome shotgun (WGS) entry which is preliminary data.</text>
</comment>
<keyword evidence="4" id="KW-1185">Reference proteome</keyword>
<reference evidence="4" key="1">
    <citation type="journal article" date="2019" name="Int. J. Syst. Evol. Microbiol.">
        <title>The Global Catalogue of Microorganisms (GCM) 10K type strain sequencing project: providing services to taxonomists for standard genome sequencing and annotation.</title>
        <authorList>
            <consortium name="The Broad Institute Genomics Platform"/>
            <consortium name="The Broad Institute Genome Sequencing Center for Infectious Disease"/>
            <person name="Wu L."/>
            <person name="Ma J."/>
        </authorList>
    </citation>
    <scope>NUCLEOTIDE SEQUENCE [LARGE SCALE GENOMIC DNA]</scope>
    <source>
        <strain evidence="4">TISTR 2466</strain>
    </source>
</reference>
<organism evidence="3 4">
    <name type="scientific">Sporolactobacillus shoreicorticis</name>
    <dbReference type="NCBI Taxonomy" id="1923877"/>
    <lineage>
        <taxon>Bacteria</taxon>
        <taxon>Bacillati</taxon>
        <taxon>Bacillota</taxon>
        <taxon>Bacilli</taxon>
        <taxon>Bacillales</taxon>
        <taxon>Sporolactobacillaceae</taxon>
        <taxon>Sporolactobacillus</taxon>
    </lineage>
</organism>
<evidence type="ECO:0000256" key="1">
    <source>
        <dbReference type="SAM" id="MobiDB-lite"/>
    </source>
</evidence>
<dbReference type="InterPro" id="IPR007936">
    <property type="entry name" value="VapE-like_dom"/>
</dbReference>
<protein>
    <submittedName>
        <fullName evidence="3">Virulence-associated E family protein</fullName>
    </submittedName>
</protein>
<dbReference type="Pfam" id="PF05272">
    <property type="entry name" value="VapE-like_dom"/>
    <property type="match status" value="1"/>
</dbReference>
<dbReference type="EMBL" id="JBHUMQ010000003">
    <property type="protein sequence ID" value="MFD2692466.1"/>
    <property type="molecule type" value="Genomic_DNA"/>
</dbReference>
<proteinExistence type="predicted"/>
<dbReference type="PANTHER" id="PTHR34985">
    <property type="entry name" value="SLR0554 PROTEIN"/>
    <property type="match status" value="1"/>
</dbReference>
<dbReference type="PANTHER" id="PTHR34985:SF1">
    <property type="entry name" value="SLR0554 PROTEIN"/>
    <property type="match status" value="1"/>
</dbReference>
<dbReference type="RefSeq" id="WP_309247013.1">
    <property type="nucleotide sequence ID" value="NZ_JAMXWM010000004.1"/>
</dbReference>
<gene>
    <name evidence="3" type="ORF">ACFSUE_02245</name>
</gene>
<sequence length="628" mass="72761">MYWPSVPADVPYVFKFQDAAWLDPDSVLARYPNWKDPSYWPESSRQKQHRQKMAEKQGDPLAKPGMVGAFCRAFTVTEALETFLPDVYEPAGAHRYTYKNGSTTGGMIVYDDDRFCYSHHGTDPIGGQLVNAFDLVRIHKFRDQDEDADLSAPVIKLPSYSAMIDFARQDDKVKETNIKERLAEANEDFKDDINWVKKLDQNKDGSFDKSVKNIKIILRNDENLAGKFGQNDFSHRCEVLYNLPWRKKSRRTLWNDDDDACLRNYLSDIYGISHKQNVADAMAEVKQDNAFHPIRDYLNGLQWDGKKRLDTLLIDYLSADDTPYVRAVTRKMLIAAVGRVMQPGIKFDQILVLVGPQGAKKSYFIRRLGHGWTSDSLDSIKGKDAYEQLQGAWLIELAELKATRRAETEAVKHFTAKQVDRFRVSYGHHVDEFPRQCVFFGTTNISMFLIDKTGNRRWWPVTVRKQKHKKDIWNDLKGEELDQIWAEAKAAWDARESLLLSPELEKAAQEMQEAHLEEDDKFGLVEEYLKLKLPKDWDSREIGERRAWLAENPAIREKGTLVHDRTCAMEIWAECFGNRPEDLNPMRSREITDIMQNISGWKPYDKNRGRLKFTLYGKQKAFILEDHA</sequence>
<evidence type="ECO:0000259" key="2">
    <source>
        <dbReference type="Pfam" id="PF05272"/>
    </source>
</evidence>